<dbReference type="Gene3D" id="2.40.50.140">
    <property type="entry name" value="Nucleic acid-binding proteins"/>
    <property type="match status" value="1"/>
</dbReference>
<dbReference type="GO" id="GO:0006281">
    <property type="term" value="P:DNA repair"/>
    <property type="evidence" value="ECO:0007669"/>
    <property type="project" value="UniProtKB-UniRule"/>
</dbReference>
<dbReference type="GO" id="GO:0000400">
    <property type="term" value="F:four-way junction DNA binding"/>
    <property type="evidence" value="ECO:0007669"/>
    <property type="project" value="UniProtKB-UniRule"/>
</dbReference>
<keyword evidence="8" id="KW-0547">Nucleotide-binding</keyword>
<evidence type="ECO:0000259" key="7">
    <source>
        <dbReference type="SMART" id="SM00278"/>
    </source>
</evidence>
<dbReference type="RefSeq" id="WP_034528074.1">
    <property type="nucleotide sequence ID" value="NZ_BBAZ01000016.1"/>
</dbReference>
<comment type="subunit">
    <text evidence="6">Homotetramer. Forms an RuvA(8)-RuvB(12)-Holliday junction (HJ) complex. HJ DNA is sandwiched between 2 RuvA tetramers; dsDNA enters through RuvA and exits via RuvB. An RuvB hexamer assembles on each DNA strand where it exits the tetramer. Each RuvB hexamer is contacted by two RuvA subunits (via domain III) on 2 adjacent RuvB subunits; this complex drives branch migration. In the full resolvosome a probable DNA-RuvA(4)-RuvB(12)-RuvC(2) complex forms which resolves the HJ.</text>
</comment>
<keyword evidence="4 6" id="KW-0233">DNA recombination</keyword>
<evidence type="ECO:0000313" key="9">
    <source>
        <dbReference type="Proteomes" id="UP000028700"/>
    </source>
</evidence>
<name>A0A081BJ25_9LACO</name>
<dbReference type="InterPro" id="IPR013849">
    <property type="entry name" value="DNA_helicase_Holl-junc_RuvA_I"/>
</dbReference>
<evidence type="ECO:0000256" key="1">
    <source>
        <dbReference type="ARBA" id="ARBA00022490"/>
    </source>
</evidence>
<dbReference type="OrthoDB" id="5293449at2"/>
<keyword evidence="2 6" id="KW-0227">DNA damage</keyword>
<dbReference type="SMART" id="SM00278">
    <property type="entry name" value="HhH1"/>
    <property type="match status" value="2"/>
</dbReference>
<dbReference type="STRING" id="1291743.LOSG293_170450"/>
<dbReference type="SUPFAM" id="SSF46929">
    <property type="entry name" value="DNA helicase RuvA subunit, C-terminal domain"/>
    <property type="match status" value="1"/>
</dbReference>
<dbReference type="Proteomes" id="UP000028700">
    <property type="component" value="Unassembled WGS sequence"/>
</dbReference>
<gene>
    <name evidence="6 8" type="primary">ruvA</name>
    <name evidence="8" type="ORF">LOSG293_170450</name>
</gene>
<evidence type="ECO:0000256" key="6">
    <source>
        <dbReference type="HAMAP-Rule" id="MF_00031"/>
    </source>
</evidence>
<organism evidence="8 9">
    <name type="scientific">Secundilactobacillus oryzae JCM 18671</name>
    <dbReference type="NCBI Taxonomy" id="1291743"/>
    <lineage>
        <taxon>Bacteria</taxon>
        <taxon>Bacillati</taxon>
        <taxon>Bacillota</taxon>
        <taxon>Bacilli</taxon>
        <taxon>Lactobacillales</taxon>
        <taxon>Lactobacillaceae</taxon>
        <taxon>Secundilactobacillus</taxon>
    </lineage>
</organism>
<comment type="caution">
    <text evidence="6">Lacks conserved residue(s) required for the propagation of feature annotation.</text>
</comment>
<dbReference type="CDD" id="cd14332">
    <property type="entry name" value="UBA_RuvA_C"/>
    <property type="match status" value="1"/>
</dbReference>
<dbReference type="InterPro" id="IPR036267">
    <property type="entry name" value="RuvA_C_sf"/>
</dbReference>
<dbReference type="eggNOG" id="COG0632">
    <property type="taxonomic scope" value="Bacteria"/>
</dbReference>
<dbReference type="GO" id="GO:0005737">
    <property type="term" value="C:cytoplasm"/>
    <property type="evidence" value="ECO:0007669"/>
    <property type="project" value="UniProtKB-SubCell"/>
</dbReference>
<keyword evidence="3 6" id="KW-0238">DNA-binding</keyword>
<keyword evidence="1 6" id="KW-0963">Cytoplasm</keyword>
<evidence type="ECO:0000256" key="3">
    <source>
        <dbReference type="ARBA" id="ARBA00023125"/>
    </source>
</evidence>
<dbReference type="AlphaFoldDB" id="A0A081BJ25"/>
<keyword evidence="8" id="KW-0378">Hydrolase</keyword>
<dbReference type="InterPro" id="IPR012340">
    <property type="entry name" value="NA-bd_OB-fold"/>
</dbReference>
<dbReference type="Pfam" id="PF07499">
    <property type="entry name" value="RuvA_C"/>
    <property type="match status" value="1"/>
</dbReference>
<dbReference type="Pfam" id="PF14520">
    <property type="entry name" value="HHH_5"/>
    <property type="match status" value="1"/>
</dbReference>
<proteinExistence type="inferred from homology"/>
<dbReference type="SUPFAM" id="SSF50249">
    <property type="entry name" value="Nucleic acid-binding proteins"/>
    <property type="match status" value="1"/>
</dbReference>
<dbReference type="SUPFAM" id="SSF47781">
    <property type="entry name" value="RuvA domain 2-like"/>
    <property type="match status" value="1"/>
</dbReference>
<dbReference type="InterPro" id="IPR000085">
    <property type="entry name" value="RuvA"/>
</dbReference>
<dbReference type="GO" id="GO:0006310">
    <property type="term" value="P:DNA recombination"/>
    <property type="evidence" value="ECO:0007669"/>
    <property type="project" value="UniProtKB-UniRule"/>
</dbReference>
<comment type="domain">
    <text evidence="6">Has three domains with a flexible linker between the domains II and III and assumes an 'L' shape. Domain III is highly mobile and contacts RuvB.</text>
</comment>
<dbReference type="NCBIfam" id="TIGR00084">
    <property type="entry name" value="ruvA"/>
    <property type="match status" value="1"/>
</dbReference>
<dbReference type="EMBL" id="BBJM01000017">
    <property type="protein sequence ID" value="GAK48043.1"/>
    <property type="molecule type" value="Genomic_DNA"/>
</dbReference>
<dbReference type="InterPro" id="IPR003583">
    <property type="entry name" value="Hlx-hairpin-Hlx_DNA-bd_motif"/>
</dbReference>
<protein>
    <recommendedName>
        <fullName evidence="6">Holliday junction branch migration complex subunit RuvA</fullName>
    </recommendedName>
</protein>
<keyword evidence="8" id="KW-0067">ATP-binding</keyword>
<evidence type="ECO:0000256" key="5">
    <source>
        <dbReference type="ARBA" id="ARBA00023204"/>
    </source>
</evidence>
<comment type="caution">
    <text evidence="8">The sequence shown here is derived from an EMBL/GenBank/DDBJ whole genome shotgun (WGS) entry which is preliminary data.</text>
</comment>
<feature type="domain" description="Helix-hairpin-helix DNA-binding motif class 1" evidence="7">
    <location>
        <begin position="105"/>
        <end position="124"/>
    </location>
</feature>
<keyword evidence="5 6" id="KW-0234">DNA repair</keyword>
<comment type="function">
    <text evidence="6">The RuvA-RuvB-RuvC complex processes Holliday junction (HJ) DNA during genetic recombination and DNA repair, while the RuvA-RuvB complex plays an important role in the rescue of blocked DNA replication forks via replication fork reversal (RFR). RuvA specifically binds to HJ cruciform DNA, conferring on it an open structure. The RuvB hexamer acts as an ATP-dependent pump, pulling dsDNA into and through the RuvAB complex. HJ branch migration allows RuvC to scan DNA until it finds its consensus sequence, where it cleaves and resolves the cruciform DNA.</text>
</comment>
<dbReference type="InterPro" id="IPR010994">
    <property type="entry name" value="RuvA_2-like"/>
</dbReference>
<feature type="domain" description="Helix-hairpin-helix DNA-binding motif class 1" evidence="7">
    <location>
        <begin position="70"/>
        <end position="89"/>
    </location>
</feature>
<evidence type="ECO:0000256" key="2">
    <source>
        <dbReference type="ARBA" id="ARBA00022763"/>
    </source>
</evidence>
<accession>A0A081BJ25</accession>
<sequence length="195" mass="21266">MYEYLTGKITDIKPDHIVVDVNGVGYLVYAANPYYFQEGETDKVYIHQTISDSAHSLYGFASSEEKQLFEKLLNVSGIGSKSALAIVANEDHQGIVNAINQENVTFLVKFPGIGKKTAQQIILDLKGKLGEFAGMTAEPVSMPKTASPELQDALDALTALGYKGKDVAKVKPELEKLGSVTTDQYLSEGLKFLMK</sequence>
<dbReference type="GO" id="GO:0005524">
    <property type="term" value="F:ATP binding"/>
    <property type="evidence" value="ECO:0007669"/>
    <property type="project" value="InterPro"/>
</dbReference>
<comment type="subcellular location">
    <subcellularLocation>
        <location evidence="6">Cytoplasm</location>
    </subcellularLocation>
</comment>
<keyword evidence="8" id="KW-0347">Helicase</keyword>
<dbReference type="GO" id="GO:0048476">
    <property type="term" value="C:Holliday junction resolvase complex"/>
    <property type="evidence" value="ECO:0007669"/>
    <property type="project" value="UniProtKB-UniRule"/>
</dbReference>
<evidence type="ECO:0000313" key="8">
    <source>
        <dbReference type="EMBL" id="GAK48043.1"/>
    </source>
</evidence>
<evidence type="ECO:0000256" key="4">
    <source>
        <dbReference type="ARBA" id="ARBA00023172"/>
    </source>
</evidence>
<dbReference type="InterPro" id="IPR011114">
    <property type="entry name" value="RuvA_C"/>
</dbReference>
<feature type="region of interest" description="Domain III" evidence="6">
    <location>
        <begin position="146"/>
        <end position="195"/>
    </location>
</feature>
<dbReference type="HAMAP" id="MF_00031">
    <property type="entry name" value="DNA_HJ_migration_RuvA"/>
    <property type="match status" value="1"/>
</dbReference>
<keyword evidence="9" id="KW-1185">Reference proteome</keyword>
<dbReference type="GO" id="GO:0009379">
    <property type="term" value="C:Holliday junction helicase complex"/>
    <property type="evidence" value="ECO:0007669"/>
    <property type="project" value="InterPro"/>
</dbReference>
<dbReference type="Pfam" id="PF01330">
    <property type="entry name" value="RuvA_N"/>
    <property type="match status" value="1"/>
</dbReference>
<comment type="similarity">
    <text evidence="6">Belongs to the RuvA family.</text>
</comment>
<reference evidence="8" key="1">
    <citation type="journal article" date="2014" name="Genome Announc.">
        <title>Draft Genome Sequence of Lactobacillus oryzae Strain SG293T.</title>
        <authorList>
            <person name="Tanizawa Y."/>
            <person name="Fujisawa T."/>
            <person name="Mochizuki T."/>
            <person name="Kaminuma E."/>
            <person name="Nakamura Y."/>
            <person name="Tohno M."/>
        </authorList>
    </citation>
    <scope>NUCLEOTIDE SEQUENCE [LARGE SCALE GENOMIC DNA]</scope>
    <source>
        <strain evidence="8">SG293</strain>
    </source>
</reference>
<dbReference type="Gene3D" id="1.10.150.20">
    <property type="entry name" value="5' to 3' exonuclease, C-terminal subdomain"/>
    <property type="match status" value="1"/>
</dbReference>
<dbReference type="GO" id="GO:0009378">
    <property type="term" value="F:four-way junction helicase activity"/>
    <property type="evidence" value="ECO:0007669"/>
    <property type="project" value="InterPro"/>
</dbReference>